<dbReference type="eggNOG" id="COG3170">
    <property type="taxonomic scope" value="Bacteria"/>
</dbReference>
<feature type="compositionally biased region" description="Acidic residues" evidence="1">
    <location>
        <begin position="14"/>
        <end position="24"/>
    </location>
</feature>
<sequence length="124" mass="12439">MTSGLVAGQPADLLDPDDDEEAEETPGGPLAAVGYTVVWYGVPVILFVGGMFLLNSGQRTHALQTLADAAPEFAISLALSMLVALALRRATTAWKAASVGLAAAVVGGGLATVLSSAITGNSLS</sequence>
<organism evidence="3 4">
    <name type="scientific">Actinoplanes missouriensis (strain ATCC 14538 / DSM 43046 / CBS 188.64 / JCM 3121 / NBRC 102363 / NCIMB 12654 / NRRL B-3342 / UNCC 431)</name>
    <dbReference type="NCBI Taxonomy" id="512565"/>
    <lineage>
        <taxon>Bacteria</taxon>
        <taxon>Bacillati</taxon>
        <taxon>Actinomycetota</taxon>
        <taxon>Actinomycetes</taxon>
        <taxon>Micromonosporales</taxon>
        <taxon>Micromonosporaceae</taxon>
        <taxon>Actinoplanes</taxon>
    </lineage>
</organism>
<dbReference type="HOGENOM" id="CLU_1999004_0_0_11"/>
<keyword evidence="2" id="KW-0472">Membrane</keyword>
<evidence type="ECO:0000256" key="1">
    <source>
        <dbReference type="SAM" id="MobiDB-lite"/>
    </source>
</evidence>
<keyword evidence="4" id="KW-1185">Reference proteome</keyword>
<gene>
    <name evidence="3" type="ordered locus">AMIS_80870</name>
</gene>
<dbReference type="Proteomes" id="UP000007882">
    <property type="component" value="Chromosome"/>
</dbReference>
<feature type="region of interest" description="Disordered" evidence="1">
    <location>
        <begin position="1"/>
        <end position="29"/>
    </location>
</feature>
<proteinExistence type="predicted"/>
<evidence type="ECO:0000313" key="3">
    <source>
        <dbReference type="EMBL" id="BAL93307.1"/>
    </source>
</evidence>
<dbReference type="EMBL" id="AP012319">
    <property type="protein sequence ID" value="BAL93307.1"/>
    <property type="molecule type" value="Genomic_DNA"/>
</dbReference>
<name>I0HJX0_ACTM4</name>
<evidence type="ECO:0000313" key="4">
    <source>
        <dbReference type="Proteomes" id="UP000007882"/>
    </source>
</evidence>
<dbReference type="KEGG" id="ams:AMIS_80870"/>
<feature type="transmembrane region" description="Helical" evidence="2">
    <location>
        <begin position="32"/>
        <end position="54"/>
    </location>
</feature>
<protein>
    <submittedName>
        <fullName evidence="3">Uncharacterized protein</fullName>
    </submittedName>
</protein>
<keyword evidence="2" id="KW-0812">Transmembrane</keyword>
<reference evidence="3 4" key="1">
    <citation type="submission" date="2012-02" db="EMBL/GenBank/DDBJ databases">
        <title>Complete genome sequence of Actinoplanes missouriensis 431 (= NBRC 102363).</title>
        <authorList>
            <person name="Ohnishi Y."/>
            <person name="Ishikawa J."/>
            <person name="Sekine M."/>
            <person name="Hosoyama A."/>
            <person name="Harada T."/>
            <person name="Narita H."/>
            <person name="Hata T."/>
            <person name="Konno Y."/>
            <person name="Tutikane K."/>
            <person name="Fujita N."/>
            <person name="Horinouchi S."/>
            <person name="Hayakawa M."/>
        </authorList>
    </citation>
    <scope>NUCLEOTIDE SEQUENCE [LARGE SCALE GENOMIC DNA]</scope>
    <source>
        <strain evidence="4">ATCC 14538 / DSM 43046 / CBS 188.64 / JCM 3121 / NBRC 102363 / NCIMB 12654 / NRRL B-3342 / UNCC 431</strain>
    </source>
</reference>
<keyword evidence="2" id="KW-1133">Transmembrane helix</keyword>
<dbReference type="PATRIC" id="fig|512565.3.peg.8109"/>
<dbReference type="AlphaFoldDB" id="I0HJX0"/>
<accession>I0HJX0</accession>
<evidence type="ECO:0000256" key="2">
    <source>
        <dbReference type="SAM" id="Phobius"/>
    </source>
</evidence>
<feature type="transmembrane region" description="Helical" evidence="2">
    <location>
        <begin position="99"/>
        <end position="118"/>
    </location>
</feature>